<gene>
    <name evidence="2" type="ORF">C2G38_2129085</name>
</gene>
<reference evidence="2 3" key="1">
    <citation type="submission" date="2018-06" db="EMBL/GenBank/DDBJ databases">
        <title>Comparative genomics reveals the genomic features of Rhizophagus irregularis, R. cerebriforme, R. diaphanum and Gigaspora rosea, and their symbiotic lifestyle signature.</title>
        <authorList>
            <person name="Morin E."/>
            <person name="San Clemente H."/>
            <person name="Chen E.C.H."/>
            <person name="De La Providencia I."/>
            <person name="Hainaut M."/>
            <person name="Kuo A."/>
            <person name="Kohler A."/>
            <person name="Murat C."/>
            <person name="Tang N."/>
            <person name="Roy S."/>
            <person name="Loubradou J."/>
            <person name="Henrissat B."/>
            <person name="Grigoriev I.V."/>
            <person name="Corradi N."/>
            <person name="Roux C."/>
            <person name="Martin F.M."/>
        </authorList>
    </citation>
    <scope>NUCLEOTIDE SEQUENCE [LARGE SCALE GENOMIC DNA]</scope>
    <source>
        <strain evidence="2 3">DAOM 194757</strain>
    </source>
</reference>
<dbReference type="InterPro" id="IPR011705">
    <property type="entry name" value="BACK"/>
</dbReference>
<evidence type="ECO:0000259" key="1">
    <source>
        <dbReference type="PROSITE" id="PS51886"/>
    </source>
</evidence>
<sequence length="388" mass="44855">MIVAHVFLLKELVQHFETYLIKEKEYWLRSNIARVHQTSFQNGYLQELQKWSNETVARDPEKVFKSEGFTSLQENVLVSLVGRDDLQMDEVKIWKYVIEWGIAQIPGLSNNPKDWSSENILALKTILQNCLPLIHYFQISKDDINRSVQPYKQILDENLWKDITKKLKYPNGRITSKVLPPRKILTPLRATNEFSKVINEEDSAEIASWIDYKTRKYSVANNPYNFKLLLRGSRDGFTVKAFWRLCDNIKNLVVVIKVKGTDEVLGGYNPIGWSKPYSNIGGESGYCEDSFIFSLKNSTNQKSILSRVKYTDRAIYNSHHTGPCFGGDYIDTDDGTGSEFDLGIYADDECYCELSAYNELIKKDRKHESKSVSFEMEELEIFQIVKKS</sequence>
<dbReference type="Pfam" id="PF07534">
    <property type="entry name" value="TLD"/>
    <property type="match status" value="1"/>
</dbReference>
<dbReference type="Pfam" id="PF07707">
    <property type="entry name" value="BACK"/>
    <property type="match status" value="1"/>
</dbReference>
<dbReference type="EMBL" id="QKWP01003597">
    <property type="protein sequence ID" value="RIB00807.1"/>
    <property type="molecule type" value="Genomic_DNA"/>
</dbReference>
<dbReference type="InterPro" id="IPR006571">
    <property type="entry name" value="TLDc_dom"/>
</dbReference>
<dbReference type="PROSITE" id="PS51886">
    <property type="entry name" value="TLDC"/>
    <property type="match status" value="1"/>
</dbReference>
<accession>A0A397TVR3</accession>
<name>A0A397TVR3_9GLOM</name>
<dbReference type="OrthoDB" id="5430411at2759"/>
<organism evidence="2 3">
    <name type="scientific">Gigaspora rosea</name>
    <dbReference type="NCBI Taxonomy" id="44941"/>
    <lineage>
        <taxon>Eukaryota</taxon>
        <taxon>Fungi</taxon>
        <taxon>Fungi incertae sedis</taxon>
        <taxon>Mucoromycota</taxon>
        <taxon>Glomeromycotina</taxon>
        <taxon>Glomeromycetes</taxon>
        <taxon>Diversisporales</taxon>
        <taxon>Gigasporaceae</taxon>
        <taxon>Gigaspora</taxon>
    </lineage>
</organism>
<comment type="caution">
    <text evidence="2">The sequence shown here is derived from an EMBL/GenBank/DDBJ whole genome shotgun (WGS) entry which is preliminary data.</text>
</comment>
<feature type="domain" description="TLDc" evidence="1">
    <location>
        <begin position="196"/>
        <end position="385"/>
    </location>
</feature>
<evidence type="ECO:0000313" key="3">
    <source>
        <dbReference type="Proteomes" id="UP000266673"/>
    </source>
</evidence>
<dbReference type="Gene3D" id="1.25.40.420">
    <property type="match status" value="1"/>
</dbReference>
<evidence type="ECO:0000313" key="2">
    <source>
        <dbReference type="EMBL" id="RIB00807.1"/>
    </source>
</evidence>
<proteinExistence type="predicted"/>
<dbReference type="AlphaFoldDB" id="A0A397TVR3"/>
<keyword evidence="3" id="KW-1185">Reference proteome</keyword>
<protein>
    <recommendedName>
        <fullName evidence="1">TLDc domain-containing protein</fullName>
    </recommendedName>
</protein>
<dbReference type="Proteomes" id="UP000266673">
    <property type="component" value="Unassembled WGS sequence"/>
</dbReference>